<dbReference type="InterPro" id="IPR039252">
    <property type="entry name" value="RALFL27"/>
</dbReference>
<name>A0A087FZV9_ARAAL</name>
<dbReference type="eggNOG" id="ENOG502SWDV">
    <property type="taxonomic scope" value="Eukaryota"/>
</dbReference>
<feature type="chain" id="PRO_5001821589" evidence="1">
    <location>
        <begin position="26"/>
        <end position="110"/>
    </location>
</feature>
<feature type="signal peptide" evidence="1">
    <location>
        <begin position="1"/>
        <end position="25"/>
    </location>
</feature>
<evidence type="ECO:0000256" key="1">
    <source>
        <dbReference type="SAM" id="SignalP"/>
    </source>
</evidence>
<dbReference type="PANTHER" id="PTHR39112:SF1">
    <property type="entry name" value="PROTEIN RALF-LIKE 27"/>
    <property type="match status" value="1"/>
</dbReference>
<dbReference type="OrthoDB" id="1098901at2759"/>
<gene>
    <name evidence="2" type="ORF">AALP_AAs67432U000200</name>
</gene>
<reference evidence="3" key="1">
    <citation type="journal article" date="2015" name="Nat. Plants">
        <title>Genome expansion of Arabis alpina linked with retrotransposition and reduced symmetric DNA methylation.</title>
        <authorList>
            <person name="Willing E.M."/>
            <person name="Rawat V."/>
            <person name="Mandakova T."/>
            <person name="Maumus F."/>
            <person name="James G.V."/>
            <person name="Nordstroem K.J."/>
            <person name="Becker C."/>
            <person name="Warthmann N."/>
            <person name="Chica C."/>
            <person name="Szarzynska B."/>
            <person name="Zytnicki M."/>
            <person name="Albani M.C."/>
            <person name="Kiefer C."/>
            <person name="Bergonzi S."/>
            <person name="Castaings L."/>
            <person name="Mateos J.L."/>
            <person name="Berns M.C."/>
            <person name="Bujdoso N."/>
            <person name="Piofczyk T."/>
            <person name="de Lorenzo L."/>
            <person name="Barrero-Sicilia C."/>
            <person name="Mateos I."/>
            <person name="Piednoel M."/>
            <person name="Hagmann J."/>
            <person name="Chen-Min-Tao R."/>
            <person name="Iglesias-Fernandez R."/>
            <person name="Schuster S.C."/>
            <person name="Alonso-Blanco C."/>
            <person name="Roudier F."/>
            <person name="Carbonero P."/>
            <person name="Paz-Ares J."/>
            <person name="Davis S.J."/>
            <person name="Pecinka A."/>
            <person name="Quesneville H."/>
            <person name="Colot V."/>
            <person name="Lysak M.A."/>
            <person name="Weigel D."/>
            <person name="Coupland G."/>
            <person name="Schneeberger K."/>
        </authorList>
    </citation>
    <scope>NUCLEOTIDE SEQUENCE [LARGE SCALE GENOMIC DNA]</scope>
    <source>
        <strain evidence="3">cv. Pajares</strain>
    </source>
</reference>
<dbReference type="Gramene" id="KFK23161">
    <property type="protein sequence ID" value="KFK23161"/>
    <property type="gene ID" value="AALP_AAs67432U000200"/>
</dbReference>
<dbReference type="OMA" id="GECITGM"/>
<evidence type="ECO:0000313" key="3">
    <source>
        <dbReference type="Proteomes" id="UP000029120"/>
    </source>
</evidence>
<keyword evidence="3" id="KW-1185">Reference proteome</keyword>
<dbReference type="Proteomes" id="UP000029120">
    <property type="component" value="Unassembled WGS sequence"/>
</dbReference>
<proteinExistence type="predicted"/>
<accession>A0A087FZV9</accession>
<organism evidence="2 3">
    <name type="scientific">Arabis alpina</name>
    <name type="common">Alpine rock-cress</name>
    <dbReference type="NCBI Taxonomy" id="50452"/>
    <lineage>
        <taxon>Eukaryota</taxon>
        <taxon>Viridiplantae</taxon>
        <taxon>Streptophyta</taxon>
        <taxon>Embryophyta</taxon>
        <taxon>Tracheophyta</taxon>
        <taxon>Spermatophyta</taxon>
        <taxon>Magnoliopsida</taxon>
        <taxon>eudicotyledons</taxon>
        <taxon>Gunneridae</taxon>
        <taxon>Pentapetalae</taxon>
        <taxon>rosids</taxon>
        <taxon>malvids</taxon>
        <taxon>Brassicales</taxon>
        <taxon>Brassicaceae</taxon>
        <taxon>Arabideae</taxon>
        <taxon>Arabis</taxon>
    </lineage>
</organism>
<keyword evidence="1" id="KW-0732">Signal</keyword>
<protein>
    <submittedName>
        <fullName evidence="2">Uncharacterized protein</fullName>
    </submittedName>
</protein>
<dbReference type="EMBL" id="KL981966">
    <property type="protein sequence ID" value="KFK23161.1"/>
    <property type="molecule type" value="Genomic_DNA"/>
</dbReference>
<dbReference type="PANTHER" id="PTHR39112">
    <property type="entry name" value="PROTEIN RALF-LIKE 27-RELATED"/>
    <property type="match status" value="1"/>
</dbReference>
<sequence>MTKSVFFFFVSLLVLLEATSTTASARNATSELRYGGCAPGVTVGECITGMIDQEGEEGVEAAERRTLKITRTGGTQAVCEGKQYSNCIRPVLGKTAPCTYGYRCKHYGQR</sequence>
<evidence type="ECO:0000313" key="2">
    <source>
        <dbReference type="EMBL" id="KFK23161.1"/>
    </source>
</evidence>
<dbReference type="AlphaFoldDB" id="A0A087FZV9"/>